<dbReference type="AlphaFoldDB" id="A0A9W6K3K4"/>
<feature type="transmembrane region" description="Helical" evidence="4">
    <location>
        <begin position="274"/>
        <end position="296"/>
    </location>
</feature>
<feature type="transmembrane region" description="Helical" evidence="4">
    <location>
        <begin position="148"/>
        <end position="167"/>
    </location>
</feature>
<dbReference type="NCBIfam" id="NF003477">
    <property type="entry name" value="PRK05122.1"/>
    <property type="match status" value="1"/>
</dbReference>
<evidence type="ECO:0000256" key="2">
    <source>
        <dbReference type="ARBA" id="ARBA00022989"/>
    </source>
</evidence>
<dbReference type="PROSITE" id="PS50850">
    <property type="entry name" value="MFS"/>
    <property type="match status" value="1"/>
</dbReference>
<dbReference type="Pfam" id="PF07690">
    <property type="entry name" value="MFS_1"/>
    <property type="match status" value="1"/>
</dbReference>
<dbReference type="SUPFAM" id="SSF103473">
    <property type="entry name" value="MFS general substrate transporter"/>
    <property type="match status" value="1"/>
</dbReference>
<dbReference type="InterPro" id="IPR020846">
    <property type="entry name" value="MFS_dom"/>
</dbReference>
<keyword evidence="4" id="KW-0997">Cell inner membrane</keyword>
<feature type="transmembrane region" description="Helical" evidence="4">
    <location>
        <begin position="110"/>
        <end position="136"/>
    </location>
</feature>
<dbReference type="PANTHER" id="PTHR23531:SF1">
    <property type="entry name" value="QUINOLENE RESISTANCE PROTEIN NORA"/>
    <property type="match status" value="1"/>
</dbReference>
<dbReference type="PANTHER" id="PTHR23531">
    <property type="entry name" value="QUINOLENE RESISTANCE PROTEIN NORA"/>
    <property type="match status" value="1"/>
</dbReference>
<feature type="transmembrane region" description="Helical" evidence="4">
    <location>
        <begin position="216"/>
        <end position="242"/>
    </location>
</feature>
<dbReference type="InterPro" id="IPR052714">
    <property type="entry name" value="MFS_Exporter"/>
</dbReference>
<feature type="transmembrane region" description="Helical" evidence="4">
    <location>
        <begin position="15"/>
        <end position="40"/>
    </location>
</feature>
<feature type="transmembrane region" description="Helical" evidence="4">
    <location>
        <begin position="173"/>
        <end position="193"/>
    </location>
</feature>
<dbReference type="GO" id="GO:0022857">
    <property type="term" value="F:transmembrane transporter activity"/>
    <property type="evidence" value="ECO:0007669"/>
    <property type="project" value="UniProtKB-UniRule"/>
</dbReference>
<reference evidence="6" key="1">
    <citation type="journal article" date="2014" name="Int. J. Syst. Evol. Microbiol.">
        <title>Complete genome sequence of Corynebacterium casei LMG S-19264T (=DSM 44701T), isolated from a smear-ripened cheese.</title>
        <authorList>
            <consortium name="US DOE Joint Genome Institute (JGI-PGF)"/>
            <person name="Walter F."/>
            <person name="Albersmeier A."/>
            <person name="Kalinowski J."/>
            <person name="Ruckert C."/>
        </authorList>
    </citation>
    <scope>NUCLEOTIDE SEQUENCE</scope>
    <source>
        <strain evidence="6">VKM B-2935</strain>
    </source>
</reference>
<dbReference type="Proteomes" id="UP001143328">
    <property type="component" value="Unassembled WGS sequence"/>
</dbReference>
<dbReference type="InterPro" id="IPR023008">
    <property type="entry name" value="MFS_YhhS-like"/>
</dbReference>
<dbReference type="Gene3D" id="1.20.1250.20">
    <property type="entry name" value="MFS general substrate transporter like domains"/>
    <property type="match status" value="1"/>
</dbReference>
<proteinExistence type="inferred from homology"/>
<feature type="transmembrane region" description="Helical" evidence="4">
    <location>
        <begin position="367"/>
        <end position="388"/>
    </location>
</feature>
<comment type="caution">
    <text evidence="6">The sequence shown here is derived from an EMBL/GenBank/DDBJ whole genome shotgun (WGS) entry which is preliminary data.</text>
</comment>
<dbReference type="InterPro" id="IPR011701">
    <property type="entry name" value="MFS"/>
</dbReference>
<keyword evidence="7" id="KW-1185">Reference proteome</keyword>
<evidence type="ECO:0000256" key="3">
    <source>
        <dbReference type="ARBA" id="ARBA00023136"/>
    </source>
</evidence>
<dbReference type="EMBL" id="BSFN01000004">
    <property type="protein sequence ID" value="GLK88831.1"/>
    <property type="molecule type" value="Genomic_DNA"/>
</dbReference>
<keyword evidence="4" id="KW-0813">Transport</keyword>
<keyword evidence="4" id="KW-1003">Cell membrane</keyword>
<comment type="subcellular location">
    <subcellularLocation>
        <location evidence="4">Cell inner membrane</location>
        <topology evidence="4">Multi-pass membrane protein</topology>
    </subcellularLocation>
</comment>
<dbReference type="RefSeq" id="WP_271195042.1">
    <property type="nucleotide sequence ID" value="NZ_BSFN01000004.1"/>
</dbReference>
<feature type="domain" description="Major facilitator superfamily (MFS) profile" evidence="5">
    <location>
        <begin position="14"/>
        <end position="391"/>
    </location>
</feature>
<evidence type="ECO:0000313" key="7">
    <source>
        <dbReference type="Proteomes" id="UP001143328"/>
    </source>
</evidence>
<dbReference type="InterPro" id="IPR036259">
    <property type="entry name" value="MFS_trans_sf"/>
</dbReference>
<name>A0A9W6K3K4_9PSED</name>
<comment type="similarity">
    <text evidence="4">Belongs to the major facilitator superfamily. YhhS family.</text>
</comment>
<reference evidence="6" key="2">
    <citation type="submission" date="2023-01" db="EMBL/GenBank/DDBJ databases">
        <authorList>
            <person name="Sun Q."/>
            <person name="Evtushenko L."/>
        </authorList>
    </citation>
    <scope>NUCLEOTIDE SEQUENCE</scope>
    <source>
        <strain evidence="6">VKM B-2935</strain>
    </source>
</reference>
<keyword evidence="3 4" id="KW-0472">Membrane</keyword>
<feature type="transmembrane region" description="Helical" evidence="4">
    <location>
        <begin position="338"/>
        <end position="361"/>
    </location>
</feature>
<feature type="transmembrane region" description="Helical" evidence="4">
    <location>
        <begin position="81"/>
        <end position="98"/>
    </location>
</feature>
<evidence type="ECO:0000259" key="5">
    <source>
        <dbReference type="PROSITE" id="PS50850"/>
    </source>
</evidence>
<keyword evidence="2 4" id="KW-1133">Transmembrane helix</keyword>
<sequence length="392" mass="40507">MQTQVPGSLAVTGQILAIVFYTFLGFLCIGIPIAVVPGFVHNVLGYGSVIAGLTIASQYLATLLTRPLAGRLADNLGTKPALVYGLTGIAISGFLTWLSTEVSHLPLLSLLIMLAARLLLGVTQGLLGVSTISWGINQVGVEHTARVISWNGIAAYGAIAIGAPVGVLMVDAWGYWTMGCALTTLALLGLLLIRKRASAPVLKGERLPFSTVLGRIAPYGLGLALGSIGYGTLTTFVALYFASKGWSGAAYSLSAFGVAFIGARVLLIDAIKHYGGYTVAICCMGIETLGLLLLWFAPTPLWAMAGAALTGCGLSLVYPALGVEAIKQIPDSSRSAGFSAYAVFFDLALAIAGPLMGAVAYGFGYNGIFLAAALLSVAGLALSLWLAARARS</sequence>
<gene>
    <name evidence="6" type="ORF">GCM10017655_18930</name>
</gene>
<evidence type="ECO:0000256" key="1">
    <source>
        <dbReference type="ARBA" id="ARBA00022692"/>
    </source>
</evidence>
<accession>A0A9W6K3K4</accession>
<dbReference type="GO" id="GO:0005886">
    <property type="term" value="C:plasma membrane"/>
    <property type="evidence" value="ECO:0007669"/>
    <property type="project" value="UniProtKB-SubCell"/>
</dbReference>
<keyword evidence="1 4" id="KW-0812">Transmembrane</keyword>
<organism evidence="6 7">
    <name type="scientific">Pseudomonas turukhanskensis</name>
    <dbReference type="NCBI Taxonomy" id="1806536"/>
    <lineage>
        <taxon>Bacteria</taxon>
        <taxon>Pseudomonadati</taxon>
        <taxon>Pseudomonadota</taxon>
        <taxon>Gammaproteobacteria</taxon>
        <taxon>Pseudomonadales</taxon>
        <taxon>Pseudomonadaceae</taxon>
        <taxon>Pseudomonas</taxon>
    </lineage>
</organism>
<feature type="transmembrane region" description="Helical" evidence="4">
    <location>
        <begin position="248"/>
        <end position="267"/>
    </location>
</feature>
<dbReference type="HAMAP" id="MF_01118">
    <property type="entry name" value="MFS_YhhS"/>
    <property type="match status" value="1"/>
</dbReference>
<dbReference type="CDD" id="cd17489">
    <property type="entry name" value="MFS_YfcJ_like"/>
    <property type="match status" value="1"/>
</dbReference>
<feature type="transmembrane region" description="Helical" evidence="4">
    <location>
        <begin position="302"/>
        <end position="326"/>
    </location>
</feature>
<protein>
    <recommendedName>
        <fullName evidence="4">Uncharacterized MFS-type transporter GCM10017655_18930</fullName>
    </recommendedName>
</protein>
<feature type="transmembrane region" description="Helical" evidence="4">
    <location>
        <begin position="46"/>
        <end position="69"/>
    </location>
</feature>
<evidence type="ECO:0000313" key="6">
    <source>
        <dbReference type="EMBL" id="GLK88831.1"/>
    </source>
</evidence>
<evidence type="ECO:0000256" key="4">
    <source>
        <dbReference type="HAMAP-Rule" id="MF_01118"/>
    </source>
</evidence>